<comment type="caution">
    <text evidence="9">The sequence shown here is derived from an EMBL/GenBank/DDBJ whole genome shotgun (WGS) entry which is preliminary data.</text>
</comment>
<evidence type="ECO:0000256" key="4">
    <source>
        <dbReference type="ARBA" id="ARBA00022475"/>
    </source>
</evidence>
<dbReference type="SUPFAM" id="SSF52540">
    <property type="entry name" value="P-loop containing nucleoside triphosphate hydrolases"/>
    <property type="match status" value="1"/>
</dbReference>
<dbReference type="SMART" id="SM00382">
    <property type="entry name" value="AAA"/>
    <property type="match status" value="1"/>
</dbReference>
<keyword evidence="5" id="KW-0547">Nucleotide-binding</keyword>
<evidence type="ECO:0000259" key="8">
    <source>
        <dbReference type="PROSITE" id="PS50893"/>
    </source>
</evidence>
<keyword evidence="6 9" id="KW-0067">ATP-binding</keyword>
<dbReference type="InterPro" id="IPR027417">
    <property type="entry name" value="P-loop_NTPase"/>
</dbReference>
<protein>
    <submittedName>
        <fullName evidence="9">ATP-binding cassette domain-containing protein</fullName>
    </submittedName>
</protein>
<dbReference type="NCBIfam" id="TIGR01727">
    <property type="entry name" value="oligo_HPY"/>
    <property type="match status" value="1"/>
</dbReference>
<organism evidence="9 10">
    <name type="scientific">Hoeflea alexandrii</name>
    <dbReference type="NCBI Taxonomy" id="288436"/>
    <lineage>
        <taxon>Bacteria</taxon>
        <taxon>Pseudomonadati</taxon>
        <taxon>Pseudomonadota</taxon>
        <taxon>Alphaproteobacteria</taxon>
        <taxon>Hyphomicrobiales</taxon>
        <taxon>Rhizobiaceae</taxon>
        <taxon>Hoeflea</taxon>
    </lineage>
</organism>
<evidence type="ECO:0000256" key="1">
    <source>
        <dbReference type="ARBA" id="ARBA00004417"/>
    </source>
</evidence>
<comment type="similarity">
    <text evidence="2">Belongs to the ABC transporter superfamily.</text>
</comment>
<dbReference type="InterPro" id="IPR050388">
    <property type="entry name" value="ABC_Ni/Peptide_Import"/>
</dbReference>
<dbReference type="Pfam" id="PF00005">
    <property type="entry name" value="ABC_tran"/>
    <property type="match status" value="1"/>
</dbReference>
<evidence type="ECO:0000313" key="10">
    <source>
        <dbReference type="Proteomes" id="UP001320715"/>
    </source>
</evidence>
<keyword evidence="3" id="KW-0813">Transport</keyword>
<feature type="domain" description="ABC transporter" evidence="8">
    <location>
        <begin position="5"/>
        <end position="254"/>
    </location>
</feature>
<reference evidence="9 10" key="1">
    <citation type="submission" date="2020-01" db="EMBL/GenBank/DDBJ databases">
        <title>Genomes of bacteria type strains.</title>
        <authorList>
            <person name="Chen J."/>
            <person name="Zhu S."/>
            <person name="Yang J."/>
        </authorList>
    </citation>
    <scope>NUCLEOTIDE SEQUENCE [LARGE SCALE GENOMIC DNA]</scope>
    <source>
        <strain evidence="9 10">DSM 16655</strain>
    </source>
</reference>
<proteinExistence type="inferred from homology"/>
<comment type="subcellular location">
    <subcellularLocation>
        <location evidence="1">Cell inner membrane</location>
        <topology evidence="1">Peripheral membrane protein</topology>
    </subcellularLocation>
</comment>
<dbReference type="InterPro" id="IPR013563">
    <property type="entry name" value="Oligopep_ABC_C"/>
</dbReference>
<keyword evidence="10" id="KW-1185">Reference proteome</keyword>
<evidence type="ECO:0000256" key="7">
    <source>
        <dbReference type="ARBA" id="ARBA00023136"/>
    </source>
</evidence>
<evidence type="ECO:0000256" key="5">
    <source>
        <dbReference type="ARBA" id="ARBA00022741"/>
    </source>
</evidence>
<dbReference type="CDD" id="cd03257">
    <property type="entry name" value="ABC_NikE_OppD_transporters"/>
    <property type="match status" value="1"/>
</dbReference>
<evidence type="ECO:0000256" key="2">
    <source>
        <dbReference type="ARBA" id="ARBA00005417"/>
    </source>
</evidence>
<dbReference type="GO" id="GO:0005524">
    <property type="term" value="F:ATP binding"/>
    <property type="evidence" value="ECO:0007669"/>
    <property type="project" value="UniProtKB-KW"/>
</dbReference>
<evidence type="ECO:0000313" key="9">
    <source>
        <dbReference type="EMBL" id="MCO6406573.1"/>
    </source>
</evidence>
<sequence length="341" mass="35998">METLLSIKDLTIDFDQGKRFVRALHGVSLNVARGEVLGVVGESGCGKSITWLAALGLLGSKARISGSVRLNGQEIAGAPENDLAGLRGGRIAMIFQDPSSSLNPVHRIGRQIAEALKLHRGMTGASANAEAARLLDRVGIANATRRLREYPHEMSGGMNQRIMIAMALAGEPDLLIADEPTTALDATIQAQILDLLTELRRDSGMALVLISHDLGVVADMSDRVAVMYGGRVIEEADTGSLFDSPAHPYTRGLIAALPDIDGPRRRLESIPGTVPAPDQLPPGCSFAPRCAIASKICDARVPAFLPYGEKQSHFAACIKCRGGAPTETASMPGNKSALVPA</sequence>
<dbReference type="Pfam" id="PF08352">
    <property type="entry name" value="oligo_HPY"/>
    <property type="match status" value="1"/>
</dbReference>
<dbReference type="PROSITE" id="PS50893">
    <property type="entry name" value="ABC_TRANSPORTER_2"/>
    <property type="match status" value="1"/>
</dbReference>
<evidence type="ECO:0000256" key="6">
    <source>
        <dbReference type="ARBA" id="ARBA00022840"/>
    </source>
</evidence>
<dbReference type="RefSeq" id="WP_252914158.1">
    <property type="nucleotide sequence ID" value="NZ_JAAAML010000001.1"/>
</dbReference>
<keyword evidence="7" id="KW-0472">Membrane</keyword>
<keyword evidence="4" id="KW-1003">Cell membrane</keyword>
<evidence type="ECO:0000256" key="3">
    <source>
        <dbReference type="ARBA" id="ARBA00022448"/>
    </source>
</evidence>
<accession>A0ABT1CKC5</accession>
<dbReference type="InterPro" id="IPR003439">
    <property type="entry name" value="ABC_transporter-like_ATP-bd"/>
</dbReference>
<dbReference type="Gene3D" id="3.40.50.300">
    <property type="entry name" value="P-loop containing nucleotide triphosphate hydrolases"/>
    <property type="match status" value="1"/>
</dbReference>
<dbReference type="PANTHER" id="PTHR43297">
    <property type="entry name" value="OLIGOPEPTIDE TRANSPORT ATP-BINDING PROTEIN APPD"/>
    <property type="match status" value="1"/>
</dbReference>
<gene>
    <name evidence="9" type="ORF">GTW23_00185</name>
</gene>
<dbReference type="Proteomes" id="UP001320715">
    <property type="component" value="Unassembled WGS sequence"/>
</dbReference>
<dbReference type="EMBL" id="JAAAML010000001">
    <property type="protein sequence ID" value="MCO6406573.1"/>
    <property type="molecule type" value="Genomic_DNA"/>
</dbReference>
<dbReference type="PANTHER" id="PTHR43297:SF2">
    <property type="entry name" value="DIPEPTIDE TRANSPORT ATP-BINDING PROTEIN DPPD"/>
    <property type="match status" value="1"/>
</dbReference>
<name>A0ABT1CKC5_9HYPH</name>
<dbReference type="InterPro" id="IPR003593">
    <property type="entry name" value="AAA+_ATPase"/>
</dbReference>